<dbReference type="OrthoDB" id="6183696at2"/>
<sequence length="253" mass="26211">MNVSIDISTNTDSLGTDPAAAAQAETQPFDYNAVYQSTLQSLQQMMQQVFAQDGITEADLDGSTGSDMTAQSASGALAGYMQQNNIGSLDPNQLYQMAYNPAPGTPSDVSEAAQYMLQNPDTFNQIETHDVPGADGIAGANDFDWAAQGGLGNVPATPVAVAASQTDAQSASGALAGYMHDNGINTLDPNQLYQIAYNPQANTPPGVSAAAAYMLQNSDTFNQIETHDVAGADGIAGANDFDWAAEGGLNQAD</sequence>
<evidence type="ECO:0000313" key="2">
    <source>
        <dbReference type="Proteomes" id="UP000199706"/>
    </source>
</evidence>
<gene>
    <name evidence="1" type="ORF">SAMN05216466_12249</name>
</gene>
<dbReference type="EMBL" id="FNCJ01000022">
    <property type="protein sequence ID" value="SDI40391.1"/>
    <property type="molecule type" value="Genomic_DNA"/>
</dbReference>
<protein>
    <submittedName>
        <fullName evidence="1">Uncharacterized protein</fullName>
    </submittedName>
</protein>
<accession>A0A1G8KAE6</accession>
<evidence type="ECO:0000313" key="1">
    <source>
        <dbReference type="EMBL" id="SDI40391.1"/>
    </source>
</evidence>
<organism evidence="1 2">
    <name type="scientific">Paraburkholderia phenazinium</name>
    <dbReference type="NCBI Taxonomy" id="60549"/>
    <lineage>
        <taxon>Bacteria</taxon>
        <taxon>Pseudomonadati</taxon>
        <taxon>Pseudomonadota</taxon>
        <taxon>Betaproteobacteria</taxon>
        <taxon>Burkholderiales</taxon>
        <taxon>Burkholderiaceae</taxon>
        <taxon>Paraburkholderia</taxon>
    </lineage>
</organism>
<dbReference type="RefSeq" id="WP_090692832.1">
    <property type="nucleotide sequence ID" value="NZ_CADERL010000008.1"/>
</dbReference>
<reference evidence="1 2" key="1">
    <citation type="submission" date="2016-10" db="EMBL/GenBank/DDBJ databases">
        <authorList>
            <person name="de Groot N.N."/>
        </authorList>
    </citation>
    <scope>NUCLEOTIDE SEQUENCE [LARGE SCALE GENOMIC DNA]</scope>
    <source>
        <strain evidence="1 2">LMG 2247</strain>
    </source>
</reference>
<name>A0A1G8KAE6_9BURK</name>
<proteinExistence type="predicted"/>
<dbReference type="AlphaFoldDB" id="A0A1G8KAE6"/>
<dbReference type="Proteomes" id="UP000199706">
    <property type="component" value="Unassembled WGS sequence"/>
</dbReference>